<keyword evidence="4" id="KW-1185">Reference proteome</keyword>
<proteinExistence type="predicted"/>
<evidence type="ECO:0000313" key="4">
    <source>
        <dbReference type="Proteomes" id="UP000236630"/>
    </source>
</evidence>
<comment type="caution">
    <text evidence="3">The sequence shown here is derived from an EMBL/GenBank/DDBJ whole genome shotgun (WGS) entry which is preliminary data.</text>
</comment>
<feature type="coiled-coil region" evidence="1">
    <location>
        <begin position="84"/>
        <end position="114"/>
    </location>
</feature>
<feature type="region of interest" description="Disordered" evidence="2">
    <location>
        <begin position="1"/>
        <end position="61"/>
    </location>
</feature>
<organism evidence="3 4">
    <name type="scientific">Citrus unshiu</name>
    <name type="common">Satsuma mandarin</name>
    <name type="synonym">Citrus nobilis var. unshiu</name>
    <dbReference type="NCBI Taxonomy" id="55188"/>
    <lineage>
        <taxon>Eukaryota</taxon>
        <taxon>Viridiplantae</taxon>
        <taxon>Streptophyta</taxon>
        <taxon>Embryophyta</taxon>
        <taxon>Tracheophyta</taxon>
        <taxon>Spermatophyta</taxon>
        <taxon>Magnoliopsida</taxon>
        <taxon>eudicotyledons</taxon>
        <taxon>Gunneridae</taxon>
        <taxon>Pentapetalae</taxon>
        <taxon>rosids</taxon>
        <taxon>malvids</taxon>
        <taxon>Sapindales</taxon>
        <taxon>Rutaceae</taxon>
        <taxon>Aurantioideae</taxon>
        <taxon>Citrus</taxon>
    </lineage>
</organism>
<dbReference type="AlphaFoldDB" id="A0A2H5PP19"/>
<keyword evidence="1" id="KW-0175">Coiled coil</keyword>
<feature type="compositionally biased region" description="Basic residues" evidence="2">
    <location>
        <begin position="30"/>
        <end position="43"/>
    </location>
</feature>
<accession>A0A2H5PP19</accession>
<feature type="compositionally biased region" description="Gly residues" evidence="2">
    <location>
        <begin position="1"/>
        <end position="10"/>
    </location>
</feature>
<evidence type="ECO:0000256" key="2">
    <source>
        <dbReference type="SAM" id="MobiDB-lite"/>
    </source>
</evidence>
<evidence type="ECO:0000256" key="1">
    <source>
        <dbReference type="SAM" id="Coils"/>
    </source>
</evidence>
<name>A0A2H5PP19_CITUN</name>
<sequence>MNERSLGGGTRVRRTSFAGGRSSKTTGIGSRRRVAMQPLKRKSLTSILQQQQQQQKIQPKQTWSKQLGVITEIAEEESSLRSLVESLKVEFENVKKEHSELKEKEEETESIARNLHVKRRKSKSELEAYLAEEAKIRVYPRKPRVHKKKPKQMKNKAMELKKEAEATKNCAQRIREAAEVKVAGTRALDQIKLLSERGSAARASTS</sequence>
<evidence type="ECO:0000313" key="3">
    <source>
        <dbReference type="EMBL" id="GAY54114.1"/>
    </source>
</evidence>
<dbReference type="EMBL" id="BDQV01000100">
    <property type="protein sequence ID" value="GAY54114.1"/>
    <property type="molecule type" value="Genomic_DNA"/>
</dbReference>
<protein>
    <submittedName>
        <fullName evidence="3">Uncharacterized protein</fullName>
    </submittedName>
</protein>
<dbReference type="STRING" id="55188.A0A2H5PP19"/>
<reference evidence="3 4" key="1">
    <citation type="journal article" date="2017" name="Front. Genet.">
        <title>Draft sequencing of the heterozygous diploid genome of Satsuma (Citrus unshiu Marc.) using a hybrid assembly approach.</title>
        <authorList>
            <person name="Shimizu T."/>
            <person name="Tanizawa Y."/>
            <person name="Mochizuki T."/>
            <person name="Nagasaki H."/>
            <person name="Yoshioka T."/>
            <person name="Toyoda A."/>
            <person name="Fujiyama A."/>
            <person name="Kaminuma E."/>
            <person name="Nakamura Y."/>
        </authorList>
    </citation>
    <scope>NUCLEOTIDE SEQUENCE [LARGE SCALE GENOMIC DNA]</scope>
    <source>
        <strain evidence="4">cv. Miyagawa wase</strain>
    </source>
</reference>
<feature type="compositionally biased region" description="Low complexity" evidence="2">
    <location>
        <begin position="49"/>
        <end position="61"/>
    </location>
</feature>
<gene>
    <name evidence="3" type="ORF">CUMW_154210</name>
</gene>
<dbReference type="Proteomes" id="UP000236630">
    <property type="component" value="Unassembled WGS sequence"/>
</dbReference>